<evidence type="ECO:0000256" key="8">
    <source>
        <dbReference type="RuleBase" id="RU363075"/>
    </source>
</evidence>
<dbReference type="PANTHER" id="PTHR22760">
    <property type="entry name" value="GLYCOSYLTRANSFERASE"/>
    <property type="match status" value="1"/>
</dbReference>
<dbReference type="Pfam" id="PF03901">
    <property type="entry name" value="Glyco_transf_22"/>
    <property type="match status" value="1"/>
</dbReference>
<comment type="similarity">
    <text evidence="8">Belongs to the glycosyltransferase 22 family.</text>
</comment>
<feature type="transmembrane region" description="Helical" evidence="8">
    <location>
        <begin position="154"/>
        <end position="179"/>
    </location>
</feature>
<proteinExistence type="inferred from homology"/>
<keyword evidence="11" id="KW-1185">Reference proteome</keyword>
<evidence type="ECO:0000256" key="5">
    <source>
        <dbReference type="ARBA" id="ARBA00022824"/>
    </source>
</evidence>
<sequence length="242" mass="28057">ILRLNGTSCILLAYLHPLLTRLFNMYESKYRIECVNTSVRNSNFHCMIALSYFPWPDRKNTDTNKFIWILGLICAIRPTAVIPWLPLCFHHLKTSDENLLTLLINRYLPIGLTIFVSTIIIDSYSYGSFLISSYEFFKVNFLQGISATYGSHPWHWYLSTGIPAILGVNFVPFILAAYYILKHRGVFRNEVILLISMAFTTIVYSYLPHKEFRFILPILPMALHLISIYLARWSSKADTLFV</sequence>
<evidence type="ECO:0000256" key="1">
    <source>
        <dbReference type="ARBA" id="ARBA00004477"/>
    </source>
</evidence>
<evidence type="ECO:0000256" key="4">
    <source>
        <dbReference type="ARBA" id="ARBA00022692"/>
    </source>
</evidence>
<feature type="non-terminal residue" evidence="10">
    <location>
        <position position="1"/>
    </location>
</feature>
<comment type="caution">
    <text evidence="10">The sequence shown here is derived from an EMBL/GenBank/DDBJ whole genome shotgun (WGS) entry which is preliminary data.</text>
</comment>
<organism evidence="10 11">
    <name type="scientific">Oryctes borbonicus</name>
    <dbReference type="NCBI Taxonomy" id="1629725"/>
    <lineage>
        <taxon>Eukaryota</taxon>
        <taxon>Metazoa</taxon>
        <taxon>Ecdysozoa</taxon>
        <taxon>Arthropoda</taxon>
        <taxon>Hexapoda</taxon>
        <taxon>Insecta</taxon>
        <taxon>Pterygota</taxon>
        <taxon>Neoptera</taxon>
        <taxon>Endopterygota</taxon>
        <taxon>Coleoptera</taxon>
        <taxon>Polyphaga</taxon>
        <taxon>Scarabaeiformia</taxon>
        <taxon>Scarabaeidae</taxon>
        <taxon>Dynastinae</taxon>
        <taxon>Oryctes</taxon>
    </lineage>
</organism>
<keyword evidence="7 8" id="KW-0472">Membrane</keyword>
<name>A0A0T6BCR1_9SCAR</name>
<evidence type="ECO:0000313" key="11">
    <source>
        <dbReference type="Proteomes" id="UP000051574"/>
    </source>
</evidence>
<dbReference type="PANTHER" id="PTHR22760:SF4">
    <property type="entry name" value="GPI MANNOSYLTRANSFERASE 3"/>
    <property type="match status" value="1"/>
</dbReference>
<feature type="transmembrane region" description="Helical" evidence="8">
    <location>
        <begin position="214"/>
        <end position="231"/>
    </location>
</feature>
<feature type="transmembrane region" description="Helical" evidence="8">
    <location>
        <begin position="191"/>
        <end position="208"/>
    </location>
</feature>
<keyword evidence="5 8" id="KW-0256">Endoplasmic reticulum</keyword>
<keyword evidence="4 8" id="KW-0812">Transmembrane</keyword>
<dbReference type="AlphaFoldDB" id="A0A0T6BCR1"/>
<keyword evidence="6 8" id="KW-1133">Transmembrane helix</keyword>
<keyword evidence="3" id="KW-0808">Transferase</keyword>
<dbReference type="OrthoDB" id="416834at2759"/>
<comment type="subcellular location">
    <subcellularLocation>
        <location evidence="1 8">Endoplasmic reticulum membrane</location>
        <topology evidence="1 8">Multi-pass membrane protein</topology>
    </subcellularLocation>
</comment>
<evidence type="ECO:0000313" key="10">
    <source>
        <dbReference type="EMBL" id="KRT85097.1"/>
    </source>
</evidence>
<feature type="transmembrane region" description="Helical" evidence="8">
    <location>
        <begin position="66"/>
        <end position="89"/>
    </location>
</feature>
<feature type="transmembrane region" description="Helical" evidence="8">
    <location>
        <begin position="110"/>
        <end position="134"/>
    </location>
</feature>
<gene>
    <name evidence="10" type="ORF">AMK59_1187</name>
</gene>
<dbReference type="GO" id="GO:0006506">
    <property type="term" value="P:GPI anchor biosynthetic process"/>
    <property type="evidence" value="ECO:0007669"/>
    <property type="project" value="TreeGrafter"/>
</dbReference>
<accession>A0A0T6BCR1</accession>
<evidence type="ECO:0000256" key="3">
    <source>
        <dbReference type="ARBA" id="ARBA00022679"/>
    </source>
</evidence>
<dbReference type="InterPro" id="IPR005599">
    <property type="entry name" value="GPI_mannosylTrfase"/>
</dbReference>
<keyword evidence="2 8" id="KW-0328">Glycosyltransferase</keyword>
<dbReference type="EMBL" id="LJIG01001843">
    <property type="protein sequence ID" value="KRT85097.1"/>
    <property type="molecule type" value="Genomic_DNA"/>
</dbReference>
<evidence type="ECO:0000256" key="2">
    <source>
        <dbReference type="ARBA" id="ARBA00022676"/>
    </source>
</evidence>
<feature type="chain" id="PRO_5006668573" description="Mannosyltransferase" evidence="9">
    <location>
        <begin position="21"/>
        <end position="242"/>
    </location>
</feature>
<dbReference type="GO" id="GO:0005789">
    <property type="term" value="C:endoplasmic reticulum membrane"/>
    <property type="evidence" value="ECO:0007669"/>
    <property type="project" value="UniProtKB-SubCell"/>
</dbReference>
<dbReference type="GO" id="GO:0000026">
    <property type="term" value="F:alpha-1,2-mannosyltransferase activity"/>
    <property type="evidence" value="ECO:0007669"/>
    <property type="project" value="TreeGrafter"/>
</dbReference>
<dbReference type="Proteomes" id="UP000051574">
    <property type="component" value="Unassembled WGS sequence"/>
</dbReference>
<evidence type="ECO:0000256" key="6">
    <source>
        <dbReference type="ARBA" id="ARBA00022989"/>
    </source>
</evidence>
<evidence type="ECO:0000256" key="9">
    <source>
        <dbReference type="SAM" id="SignalP"/>
    </source>
</evidence>
<evidence type="ECO:0000256" key="7">
    <source>
        <dbReference type="ARBA" id="ARBA00023136"/>
    </source>
</evidence>
<protein>
    <recommendedName>
        <fullName evidence="8">Mannosyltransferase</fullName>
        <ecNumber evidence="8">2.4.1.-</ecNumber>
    </recommendedName>
</protein>
<feature type="non-terminal residue" evidence="10">
    <location>
        <position position="242"/>
    </location>
</feature>
<feature type="signal peptide" evidence="9">
    <location>
        <begin position="1"/>
        <end position="20"/>
    </location>
</feature>
<dbReference type="EC" id="2.4.1.-" evidence="8"/>
<reference evidence="10 11" key="1">
    <citation type="submission" date="2015-09" db="EMBL/GenBank/DDBJ databases">
        <title>Draft genome of the scarab beetle Oryctes borbonicus.</title>
        <authorList>
            <person name="Meyer J.M."/>
            <person name="Markov G.V."/>
            <person name="Baskaran P."/>
            <person name="Herrmann M."/>
            <person name="Sommer R.J."/>
            <person name="Roedelsperger C."/>
        </authorList>
    </citation>
    <scope>NUCLEOTIDE SEQUENCE [LARGE SCALE GENOMIC DNA]</scope>
    <source>
        <strain evidence="10">OB123</strain>
        <tissue evidence="10">Whole animal</tissue>
    </source>
</reference>
<keyword evidence="9" id="KW-0732">Signal</keyword>